<sequence length="181" mass="20263">MRRYRRVHLNYLIFINPHSPTATGQVLVLFPSPSSSIPLFPPFSTYLLALVDLSLPPPPSTRAALGDFRCFPSPMATALKSFLNSPVGPKTTHFWGPVANWGFVIAGLVDMNKPPEMISGNMTAAMCVYSGLFMRFAWMVQPRNYLLLACHASNESVQLYQLSRWARAQGYLEKKEPEAQQ</sequence>
<evidence type="ECO:0000256" key="3">
    <source>
        <dbReference type="ARBA" id="ARBA00022448"/>
    </source>
</evidence>
<evidence type="ECO:0000256" key="6">
    <source>
        <dbReference type="ARBA" id="ARBA00022989"/>
    </source>
</evidence>
<dbReference type="eggNOG" id="KOG1590">
    <property type="taxonomic scope" value="Eukaryota"/>
</dbReference>
<dbReference type="PANTHER" id="PTHR14154">
    <property type="entry name" value="UPF0041 BRAIN PROTEIN 44-RELATED"/>
    <property type="match status" value="1"/>
</dbReference>
<comment type="function">
    <text evidence="9">Mediates the uptake of pyruvate into mitochondria.</text>
</comment>
<accession>A0A1Z5S4E5</accession>
<dbReference type="Pfam" id="PF03650">
    <property type="entry name" value="MPC"/>
    <property type="match status" value="1"/>
</dbReference>
<dbReference type="GO" id="GO:0006850">
    <property type="term" value="P:pyruvate import into mitochondria"/>
    <property type="evidence" value="ECO:0000318"/>
    <property type="project" value="GO_Central"/>
</dbReference>
<dbReference type="AlphaFoldDB" id="A0A1Z5S4E5"/>
<evidence type="ECO:0000256" key="2">
    <source>
        <dbReference type="ARBA" id="ARBA00006416"/>
    </source>
</evidence>
<organism evidence="10 11">
    <name type="scientific">Sorghum bicolor</name>
    <name type="common">Sorghum</name>
    <name type="synonym">Sorghum vulgare</name>
    <dbReference type="NCBI Taxonomy" id="4558"/>
    <lineage>
        <taxon>Eukaryota</taxon>
        <taxon>Viridiplantae</taxon>
        <taxon>Streptophyta</taxon>
        <taxon>Embryophyta</taxon>
        <taxon>Tracheophyta</taxon>
        <taxon>Spermatophyta</taxon>
        <taxon>Magnoliopsida</taxon>
        <taxon>Liliopsida</taxon>
        <taxon>Poales</taxon>
        <taxon>Poaceae</taxon>
        <taxon>PACMAD clade</taxon>
        <taxon>Panicoideae</taxon>
        <taxon>Andropogonodae</taxon>
        <taxon>Andropogoneae</taxon>
        <taxon>Sorghinae</taxon>
        <taxon>Sorghum</taxon>
    </lineage>
</organism>
<dbReference type="InterPro" id="IPR005336">
    <property type="entry name" value="MPC"/>
</dbReference>
<evidence type="ECO:0000256" key="4">
    <source>
        <dbReference type="ARBA" id="ARBA00022692"/>
    </source>
</evidence>
<evidence type="ECO:0000256" key="9">
    <source>
        <dbReference type="RuleBase" id="RU363100"/>
    </source>
</evidence>
<comment type="similarity">
    <text evidence="2 9">Belongs to the mitochondrial pyruvate carrier (MPC) (TC 2.A.105) family.</text>
</comment>
<reference evidence="11" key="2">
    <citation type="journal article" date="2018" name="Plant J.">
        <title>The Sorghum bicolor reference genome: improved assembly, gene annotations, a transcriptome atlas, and signatures of genome organization.</title>
        <authorList>
            <person name="McCormick R.F."/>
            <person name="Truong S.K."/>
            <person name="Sreedasyam A."/>
            <person name="Jenkins J."/>
            <person name="Shu S."/>
            <person name="Sims D."/>
            <person name="Kennedy M."/>
            <person name="Amirebrahimi M."/>
            <person name="Weers B.D."/>
            <person name="McKinley B."/>
            <person name="Mattison A."/>
            <person name="Morishige D.T."/>
            <person name="Grimwood J."/>
            <person name="Schmutz J."/>
            <person name="Mullet J.E."/>
        </authorList>
    </citation>
    <scope>NUCLEOTIDE SEQUENCE [LARGE SCALE GENOMIC DNA]</scope>
    <source>
        <strain evidence="11">cv. BTx623</strain>
    </source>
</reference>
<evidence type="ECO:0000313" key="11">
    <source>
        <dbReference type="Proteomes" id="UP000000768"/>
    </source>
</evidence>
<dbReference type="STRING" id="4558.A0A1Z5S4E5"/>
<evidence type="ECO:0000256" key="8">
    <source>
        <dbReference type="ARBA" id="ARBA00023136"/>
    </source>
</evidence>
<dbReference type="Proteomes" id="UP000000768">
    <property type="component" value="Chromosome 1"/>
</dbReference>
<keyword evidence="8 9" id="KW-0472">Membrane</keyword>
<comment type="caution">
    <text evidence="9">Lacks conserved residue(s) required for the propagation of feature annotation.</text>
</comment>
<keyword evidence="4 9" id="KW-0812">Transmembrane</keyword>
<evidence type="ECO:0000256" key="5">
    <source>
        <dbReference type="ARBA" id="ARBA00022792"/>
    </source>
</evidence>
<gene>
    <name evidence="10" type="ORF">SORBI_3001G048832</name>
</gene>
<evidence type="ECO:0000313" key="10">
    <source>
        <dbReference type="EMBL" id="OQU90800.1"/>
    </source>
</evidence>
<name>A0A1Z5S4E5_SORBI</name>
<dbReference type="GO" id="GO:0050833">
    <property type="term" value="F:pyruvate transmembrane transporter activity"/>
    <property type="evidence" value="ECO:0000318"/>
    <property type="project" value="GO_Central"/>
</dbReference>
<reference evidence="10 11" key="1">
    <citation type="journal article" date="2009" name="Nature">
        <title>The Sorghum bicolor genome and the diversification of grasses.</title>
        <authorList>
            <person name="Paterson A.H."/>
            <person name="Bowers J.E."/>
            <person name="Bruggmann R."/>
            <person name="Dubchak I."/>
            <person name="Grimwood J."/>
            <person name="Gundlach H."/>
            <person name="Haberer G."/>
            <person name="Hellsten U."/>
            <person name="Mitros T."/>
            <person name="Poliakov A."/>
            <person name="Schmutz J."/>
            <person name="Spannagl M."/>
            <person name="Tang H."/>
            <person name="Wang X."/>
            <person name="Wicker T."/>
            <person name="Bharti A.K."/>
            <person name="Chapman J."/>
            <person name="Feltus F.A."/>
            <person name="Gowik U."/>
            <person name="Grigoriev I.V."/>
            <person name="Lyons E."/>
            <person name="Maher C.A."/>
            <person name="Martis M."/>
            <person name="Narechania A."/>
            <person name="Otillar R.P."/>
            <person name="Penning B.W."/>
            <person name="Salamov A.A."/>
            <person name="Wang Y."/>
            <person name="Zhang L."/>
            <person name="Carpita N.C."/>
            <person name="Freeling M."/>
            <person name="Gingle A.R."/>
            <person name="Hash C.T."/>
            <person name="Keller B."/>
            <person name="Klein P."/>
            <person name="Kresovich S."/>
            <person name="McCann M.C."/>
            <person name="Ming R."/>
            <person name="Peterson D.G."/>
            <person name="Mehboob-ur-Rahman"/>
            <person name="Ware D."/>
            <person name="Westhoff P."/>
            <person name="Mayer K.F."/>
            <person name="Messing J."/>
            <person name="Rokhsar D.S."/>
        </authorList>
    </citation>
    <scope>NUCLEOTIDE SEQUENCE [LARGE SCALE GENOMIC DNA]</scope>
    <source>
        <strain evidence="11">cv. BTx623</strain>
    </source>
</reference>
<dbReference type="InParanoid" id="A0A1Z5S4E5"/>
<evidence type="ECO:0000256" key="7">
    <source>
        <dbReference type="ARBA" id="ARBA00023128"/>
    </source>
</evidence>
<protein>
    <recommendedName>
        <fullName evidence="9">Mitochondrial pyruvate carrier</fullName>
    </recommendedName>
</protein>
<feature type="transmembrane region" description="Helical" evidence="9">
    <location>
        <begin position="118"/>
        <end position="138"/>
    </location>
</feature>
<keyword evidence="6 9" id="KW-1133">Transmembrane helix</keyword>
<comment type="subcellular location">
    <subcellularLocation>
        <location evidence="1 9">Mitochondrion inner membrane</location>
        <topology evidence="1 9">Multi-pass membrane protein</topology>
    </subcellularLocation>
</comment>
<keyword evidence="5 9" id="KW-0999">Mitochondrion inner membrane</keyword>
<proteinExistence type="inferred from homology"/>
<dbReference type="GO" id="GO:0005743">
    <property type="term" value="C:mitochondrial inner membrane"/>
    <property type="evidence" value="ECO:0000318"/>
    <property type="project" value="GO_Central"/>
</dbReference>
<keyword evidence="11" id="KW-1185">Reference proteome</keyword>
<evidence type="ECO:0000256" key="1">
    <source>
        <dbReference type="ARBA" id="ARBA00004448"/>
    </source>
</evidence>
<keyword evidence="3 9" id="KW-0813">Transport</keyword>
<dbReference type="Gramene" id="OQU90800">
    <property type="protein sequence ID" value="OQU90800"/>
    <property type="gene ID" value="SORBI_3001G048832"/>
</dbReference>
<dbReference type="EMBL" id="CM000760">
    <property type="protein sequence ID" value="OQU90800.1"/>
    <property type="molecule type" value="Genomic_DNA"/>
</dbReference>
<keyword evidence="7 9" id="KW-0496">Mitochondrion</keyword>